<organism evidence="4 5">
    <name type="scientific">Chimaeribacter californicus</name>
    <dbReference type="NCBI Taxonomy" id="2060067"/>
    <lineage>
        <taxon>Bacteria</taxon>
        <taxon>Pseudomonadati</taxon>
        <taxon>Pseudomonadota</taxon>
        <taxon>Gammaproteobacteria</taxon>
        <taxon>Enterobacterales</taxon>
        <taxon>Yersiniaceae</taxon>
        <taxon>Chimaeribacter</taxon>
    </lineage>
</organism>
<dbReference type="PANTHER" id="PTHR12684:SF2">
    <property type="entry name" value="TRNA 2'-PHOSPHOTRANSFERASE 1"/>
    <property type="match status" value="1"/>
</dbReference>
<protein>
    <recommendedName>
        <fullName evidence="6">RNA 2'-phosphotransferase</fullName>
    </recommendedName>
</protein>
<dbReference type="GO" id="GO:0000215">
    <property type="term" value="F:tRNA 2'-phosphotransferase activity"/>
    <property type="evidence" value="ECO:0007669"/>
    <property type="project" value="TreeGrafter"/>
</dbReference>
<evidence type="ECO:0000256" key="1">
    <source>
        <dbReference type="ARBA" id="ARBA00009836"/>
    </source>
</evidence>
<keyword evidence="3" id="KW-0520">NAD</keyword>
<evidence type="ECO:0000256" key="2">
    <source>
        <dbReference type="ARBA" id="ARBA00022679"/>
    </source>
</evidence>
<dbReference type="Proteomes" id="UP000234240">
    <property type="component" value="Unassembled WGS sequence"/>
</dbReference>
<sequence>MAFAATSTFPAASVVCCLINWAAQGHSTQQVNIIYKESMPPDILYHGTATRFLSSIREQGLTPQKRQHVHLSSDKETAFQVGLRYGKPAVLKIKAQNMYEQGFKFFQADNGVWLTDVVPYQFIQE</sequence>
<evidence type="ECO:0008006" key="6">
    <source>
        <dbReference type="Google" id="ProtNLM"/>
    </source>
</evidence>
<evidence type="ECO:0000313" key="5">
    <source>
        <dbReference type="Proteomes" id="UP000234240"/>
    </source>
</evidence>
<dbReference type="SUPFAM" id="SSF56399">
    <property type="entry name" value="ADP-ribosylation"/>
    <property type="match status" value="1"/>
</dbReference>
<dbReference type="PANTHER" id="PTHR12684">
    <property type="entry name" value="PUTATIVE PHOSPHOTRANSFERASE"/>
    <property type="match status" value="1"/>
</dbReference>
<dbReference type="Pfam" id="PF01885">
    <property type="entry name" value="PTS_2-RNA"/>
    <property type="match status" value="1"/>
</dbReference>
<proteinExistence type="inferred from homology"/>
<gene>
    <name evidence="4" type="ORF">CYR55_18620</name>
</gene>
<dbReference type="AlphaFoldDB" id="A0A2N5DYD7"/>
<dbReference type="OrthoDB" id="4537997at2"/>
<keyword evidence="5" id="KW-1185">Reference proteome</keyword>
<dbReference type="EMBL" id="PJZF01000020">
    <property type="protein sequence ID" value="PLR32594.1"/>
    <property type="molecule type" value="Genomic_DNA"/>
</dbReference>
<comment type="similarity">
    <text evidence="1">Belongs to the KptA/TPT1 family.</text>
</comment>
<evidence type="ECO:0000256" key="3">
    <source>
        <dbReference type="ARBA" id="ARBA00023027"/>
    </source>
</evidence>
<dbReference type="InterPro" id="IPR042081">
    <property type="entry name" value="RNA_2'-PTrans_C"/>
</dbReference>
<name>A0A2N5DYD7_9GAMM</name>
<reference evidence="4 5" key="1">
    <citation type="submission" date="2017-12" db="EMBL/GenBank/DDBJ databases">
        <title>Characterization of six clinical isolates of Enterochimera gen. nov., a novel genus of the Yersiniaciae family and the three species Enterochimera arupensis sp. nov., Enterochimera coloradensis sp. nov, and Enterochimera californica sp. nov.</title>
        <authorList>
            <person name="Rossi A."/>
            <person name="Fisher M."/>
        </authorList>
    </citation>
    <scope>NUCLEOTIDE SEQUENCE [LARGE SCALE GENOMIC DNA]</scope>
    <source>
        <strain evidence="5">2015-Iso6</strain>
    </source>
</reference>
<dbReference type="Gene3D" id="3.20.170.30">
    <property type="match status" value="1"/>
</dbReference>
<comment type="caution">
    <text evidence="4">The sequence shown here is derived from an EMBL/GenBank/DDBJ whole genome shotgun (WGS) entry which is preliminary data.</text>
</comment>
<accession>A0A2N5DYD7</accession>
<dbReference type="GO" id="GO:0008033">
    <property type="term" value="P:tRNA processing"/>
    <property type="evidence" value="ECO:0007669"/>
    <property type="project" value="TreeGrafter"/>
</dbReference>
<keyword evidence="2" id="KW-0808">Transferase</keyword>
<dbReference type="InterPro" id="IPR002745">
    <property type="entry name" value="Ptrans_KptA/Tpt1"/>
</dbReference>
<evidence type="ECO:0000313" key="4">
    <source>
        <dbReference type="EMBL" id="PLR32594.1"/>
    </source>
</evidence>